<evidence type="ECO:0000259" key="2">
    <source>
        <dbReference type="Pfam" id="PF01979"/>
    </source>
</evidence>
<accession>A0ABR0EEZ6</accession>
<keyword evidence="4" id="KW-1185">Reference proteome</keyword>
<keyword evidence="1" id="KW-0732">Signal</keyword>
<dbReference type="Pfam" id="PF01979">
    <property type="entry name" value="Amidohydro_1"/>
    <property type="match status" value="1"/>
</dbReference>
<dbReference type="SUPFAM" id="SSF51556">
    <property type="entry name" value="Metallo-dependent hydrolases"/>
    <property type="match status" value="1"/>
</dbReference>
<dbReference type="InterPro" id="IPR011059">
    <property type="entry name" value="Metal-dep_hydrolase_composite"/>
</dbReference>
<dbReference type="SUPFAM" id="SSF51338">
    <property type="entry name" value="Composite domain of metallo-dependent hydrolases"/>
    <property type="match status" value="1"/>
</dbReference>
<gene>
    <name evidence="3" type="ORF">PRZ48_008135</name>
</gene>
<feature type="signal peptide" evidence="1">
    <location>
        <begin position="1"/>
        <end position="18"/>
    </location>
</feature>
<evidence type="ECO:0000313" key="4">
    <source>
        <dbReference type="Proteomes" id="UP001305779"/>
    </source>
</evidence>
<dbReference type="Gene3D" id="3.20.20.140">
    <property type="entry name" value="Metal-dependent hydrolases"/>
    <property type="match status" value="1"/>
</dbReference>
<dbReference type="InterPro" id="IPR051781">
    <property type="entry name" value="Metallo-dep_Hydrolase"/>
</dbReference>
<dbReference type="InterPro" id="IPR006680">
    <property type="entry name" value="Amidohydro-rel"/>
</dbReference>
<reference evidence="3 4" key="1">
    <citation type="journal article" date="2023" name="G3 (Bethesda)">
        <title>A chromosome-level genome assembly of Zasmidium syzygii isolated from banana leaves.</title>
        <authorList>
            <person name="van Westerhoven A.C."/>
            <person name="Mehrabi R."/>
            <person name="Talebi R."/>
            <person name="Steentjes M.B.F."/>
            <person name="Corcolon B."/>
            <person name="Chong P.A."/>
            <person name="Kema G.H.J."/>
            <person name="Seidl M.F."/>
        </authorList>
    </citation>
    <scope>NUCLEOTIDE SEQUENCE [LARGE SCALE GENOMIC DNA]</scope>
    <source>
        <strain evidence="3 4">P124</strain>
    </source>
</reference>
<proteinExistence type="predicted"/>
<comment type="caution">
    <text evidence="3">The sequence shown here is derived from an EMBL/GenBank/DDBJ whole genome shotgun (WGS) entry which is preliminary data.</text>
</comment>
<organism evidence="3 4">
    <name type="scientific">Zasmidium cellare</name>
    <name type="common">Wine cellar mold</name>
    <name type="synonym">Racodium cellare</name>
    <dbReference type="NCBI Taxonomy" id="395010"/>
    <lineage>
        <taxon>Eukaryota</taxon>
        <taxon>Fungi</taxon>
        <taxon>Dikarya</taxon>
        <taxon>Ascomycota</taxon>
        <taxon>Pezizomycotina</taxon>
        <taxon>Dothideomycetes</taxon>
        <taxon>Dothideomycetidae</taxon>
        <taxon>Mycosphaerellales</taxon>
        <taxon>Mycosphaerellaceae</taxon>
        <taxon>Zasmidium</taxon>
    </lineage>
</organism>
<dbReference type="EMBL" id="JAXOVC010000006">
    <property type="protein sequence ID" value="KAK4499949.1"/>
    <property type="molecule type" value="Genomic_DNA"/>
</dbReference>
<dbReference type="Proteomes" id="UP001305779">
    <property type="component" value="Unassembled WGS sequence"/>
</dbReference>
<dbReference type="PANTHER" id="PTHR43135">
    <property type="entry name" value="ALPHA-D-RIBOSE 1-METHYLPHOSPHONATE 5-TRIPHOSPHATE DIPHOSPHATASE"/>
    <property type="match status" value="1"/>
</dbReference>
<dbReference type="Gene3D" id="2.30.40.10">
    <property type="entry name" value="Urease, subunit C, domain 1"/>
    <property type="match status" value="2"/>
</dbReference>
<evidence type="ECO:0000256" key="1">
    <source>
        <dbReference type="SAM" id="SignalP"/>
    </source>
</evidence>
<sequence length="405" mass="43809">MQSLLLLLLLSAVHQTHSCGIHHDANHSHNAPDPEVVLRRNLVLRAENNKRPRPSPKVALTNVQVFDGWNLLPPQTIVIENGLISHPHALEIDGTGHTLLPGLIDSHAHHAPALPHGRRLWSPRVWSLGFAGPFAGIGTAVADAEGWVEDQIEKGAEFVKMIAETPGLSQEVLSATAAAARAKGKVTVCHASDYGSVQQALVADVGQVHHVPLDRPLNDISAQTFLQKRTISVPTLIMLRTTQSIPSLNFSTPLHSTSTLHAAGVPILVGTDANDDVAAPAKPAFGASIHEEMELLVRAGMSPLEVLRGATGRAAGVWGLHDRGVIEVGKRADLVLVRGDPMRNVSATREIRRVWVGGVEIEDEWRGRTEADALESDQTEWSTVDKLRSRYRPRDEVVWTSGADA</sequence>
<feature type="domain" description="Amidohydrolase-related" evidence="2">
    <location>
        <begin position="160"/>
        <end position="359"/>
    </location>
</feature>
<name>A0ABR0EEZ6_ZASCE</name>
<feature type="chain" id="PRO_5047010122" description="Amidohydrolase-related domain-containing protein" evidence="1">
    <location>
        <begin position="19"/>
        <end position="405"/>
    </location>
</feature>
<protein>
    <recommendedName>
        <fullName evidence="2">Amidohydrolase-related domain-containing protein</fullName>
    </recommendedName>
</protein>
<dbReference type="PANTHER" id="PTHR43135:SF3">
    <property type="entry name" value="ALPHA-D-RIBOSE 1-METHYLPHOSPHONATE 5-TRIPHOSPHATE DIPHOSPHATASE"/>
    <property type="match status" value="1"/>
</dbReference>
<evidence type="ECO:0000313" key="3">
    <source>
        <dbReference type="EMBL" id="KAK4499949.1"/>
    </source>
</evidence>
<dbReference type="InterPro" id="IPR032466">
    <property type="entry name" value="Metal_Hydrolase"/>
</dbReference>